<gene>
    <name evidence="2" type="ORF">ABR55_03615</name>
</gene>
<feature type="non-terminal residue" evidence="2">
    <location>
        <position position="91"/>
    </location>
</feature>
<keyword evidence="1" id="KW-0472">Membrane</keyword>
<accession>A0A0R2PG44</accession>
<keyword evidence="1" id="KW-1133">Transmembrane helix</keyword>
<name>A0A0R2PG44_9ACTN</name>
<dbReference type="EMBL" id="LIAN01000159">
    <property type="protein sequence ID" value="KRO36953.1"/>
    <property type="molecule type" value="Genomic_DNA"/>
</dbReference>
<proteinExistence type="predicted"/>
<protein>
    <recommendedName>
        <fullName evidence="4">Transglutaminase</fullName>
    </recommendedName>
</protein>
<dbReference type="Proteomes" id="UP000052955">
    <property type="component" value="Unassembled WGS sequence"/>
</dbReference>
<feature type="transmembrane region" description="Helical" evidence="1">
    <location>
        <begin position="27"/>
        <end position="44"/>
    </location>
</feature>
<keyword evidence="1" id="KW-0812">Transmembrane</keyword>
<dbReference type="AlphaFoldDB" id="A0A0R2PG44"/>
<evidence type="ECO:0000313" key="3">
    <source>
        <dbReference type="Proteomes" id="UP000052955"/>
    </source>
</evidence>
<evidence type="ECO:0000256" key="1">
    <source>
        <dbReference type="SAM" id="Phobius"/>
    </source>
</evidence>
<reference evidence="2 3" key="1">
    <citation type="submission" date="2015-10" db="EMBL/GenBank/DDBJ databases">
        <title>Metagenome-Assembled Genomes uncover a global brackish microbiome.</title>
        <authorList>
            <person name="Hugerth L.W."/>
            <person name="Larsson J."/>
            <person name="Alneberg J."/>
            <person name="Lindh M.V."/>
            <person name="Legrand C."/>
            <person name="Pinhassi J."/>
            <person name="Andersson A.F."/>
        </authorList>
    </citation>
    <scope>NUCLEOTIDE SEQUENCE [LARGE SCALE GENOMIC DNA]</scope>
    <source>
        <strain evidence="2">BACL15 MAG-120823-bin78</strain>
    </source>
</reference>
<organism evidence="2 3">
    <name type="scientific">Actinobacteria bacterium BACL15 MAG-120823-bin78</name>
    <dbReference type="NCBI Taxonomy" id="1655563"/>
    <lineage>
        <taxon>Bacteria</taxon>
        <taxon>Bacillati</taxon>
        <taxon>Actinomycetota</taxon>
        <taxon>Actinomycetes</taxon>
        <taxon>Actinomycetes incertae sedis</taxon>
        <taxon>ac1 cluster</taxon>
    </lineage>
</organism>
<evidence type="ECO:0000313" key="2">
    <source>
        <dbReference type="EMBL" id="KRO36953.1"/>
    </source>
</evidence>
<evidence type="ECO:0008006" key="4">
    <source>
        <dbReference type="Google" id="ProtNLM"/>
    </source>
</evidence>
<comment type="caution">
    <text evidence="2">The sequence shown here is derived from an EMBL/GenBank/DDBJ whole genome shotgun (WGS) entry which is preliminary data.</text>
</comment>
<sequence length="91" mass="9666">MRGVYSLLLGAALGASSIFVYSFYPPVGLILSLLATGVGIWATGRLWGKRAYKIIASIAWAMVVLRAGFPGVNEEYLVQGDTLGVSLINFG</sequence>